<gene>
    <name evidence="11" type="ORF">HHUSO_G26957</name>
</gene>
<evidence type="ECO:0000256" key="9">
    <source>
        <dbReference type="SAM" id="Phobius"/>
    </source>
</evidence>
<feature type="non-terminal residue" evidence="11">
    <location>
        <position position="1"/>
    </location>
</feature>
<proteinExistence type="inferred from homology"/>
<feature type="transmembrane region" description="Helical" evidence="9">
    <location>
        <begin position="308"/>
        <end position="330"/>
    </location>
</feature>
<dbReference type="CDD" id="cd00063">
    <property type="entry name" value="FN3"/>
    <property type="match status" value="2"/>
</dbReference>
<keyword evidence="6 9" id="KW-0472">Membrane</keyword>
<dbReference type="PANTHER" id="PTHR23037">
    <property type="entry name" value="CYTOKINE RECEPTOR"/>
    <property type="match status" value="1"/>
</dbReference>
<dbReference type="InterPro" id="IPR003961">
    <property type="entry name" value="FN3_dom"/>
</dbReference>
<dbReference type="PANTHER" id="PTHR23037:SF45">
    <property type="entry name" value="INTERLEUKIN 13 RECEPTOR SUBUNIT ALPHA 2"/>
    <property type="match status" value="1"/>
</dbReference>
<evidence type="ECO:0000313" key="11">
    <source>
        <dbReference type="EMBL" id="KAK6473509.1"/>
    </source>
</evidence>
<feature type="domain" description="Fibronectin type-III" evidence="10">
    <location>
        <begin position="208"/>
        <end position="303"/>
    </location>
</feature>
<feature type="domain" description="Fibronectin type-III" evidence="10">
    <location>
        <begin position="6"/>
        <end position="102"/>
    </location>
</feature>
<accession>A0ABR0YM83</accession>
<evidence type="ECO:0000256" key="4">
    <source>
        <dbReference type="ARBA" id="ARBA00022729"/>
    </source>
</evidence>
<dbReference type="Pfam" id="PF21605">
    <property type="entry name" value="CRLF2-like_D2"/>
    <property type="match status" value="1"/>
</dbReference>
<dbReference type="InterPro" id="IPR036116">
    <property type="entry name" value="FN3_sf"/>
</dbReference>
<organism evidence="11 12">
    <name type="scientific">Huso huso</name>
    <name type="common">Beluga</name>
    <name type="synonym">Acipenser huso</name>
    <dbReference type="NCBI Taxonomy" id="61971"/>
    <lineage>
        <taxon>Eukaryota</taxon>
        <taxon>Metazoa</taxon>
        <taxon>Chordata</taxon>
        <taxon>Craniata</taxon>
        <taxon>Vertebrata</taxon>
        <taxon>Euteleostomi</taxon>
        <taxon>Actinopterygii</taxon>
        <taxon>Chondrostei</taxon>
        <taxon>Acipenseriformes</taxon>
        <taxon>Acipenseridae</taxon>
        <taxon>Huso</taxon>
    </lineage>
</organism>
<comment type="caution">
    <text evidence="11">The sequence shown here is derived from an EMBL/GenBank/DDBJ whole genome shotgun (WGS) entry which is preliminary data.</text>
</comment>
<dbReference type="EMBL" id="JAHFZB010000027">
    <property type="protein sequence ID" value="KAK6473509.1"/>
    <property type="molecule type" value="Genomic_DNA"/>
</dbReference>
<evidence type="ECO:0000256" key="1">
    <source>
        <dbReference type="ARBA" id="ARBA00004479"/>
    </source>
</evidence>
<evidence type="ECO:0000256" key="5">
    <source>
        <dbReference type="ARBA" id="ARBA00022989"/>
    </source>
</evidence>
<keyword evidence="8" id="KW-0325">Glycoprotein</keyword>
<evidence type="ECO:0000313" key="12">
    <source>
        <dbReference type="Proteomes" id="UP001369086"/>
    </source>
</evidence>
<dbReference type="InterPro" id="IPR048648">
    <property type="entry name" value="CRLF2-like_D2"/>
</dbReference>
<evidence type="ECO:0000259" key="10">
    <source>
        <dbReference type="PROSITE" id="PS50853"/>
    </source>
</evidence>
<dbReference type="InterPro" id="IPR015321">
    <property type="entry name" value="TypeI_recpt_CBD"/>
</dbReference>
<comment type="subcellular location">
    <subcellularLocation>
        <location evidence="1">Membrane</location>
        <topology evidence="1">Single-pass type I membrane protein</topology>
    </subcellularLocation>
</comment>
<evidence type="ECO:0000256" key="8">
    <source>
        <dbReference type="ARBA" id="ARBA00023180"/>
    </source>
</evidence>
<protein>
    <submittedName>
        <fullName evidence="11">Interleukin-13 receptor subunit alpha-2-like isoform X2</fullName>
    </submittedName>
</protein>
<dbReference type="Proteomes" id="UP001369086">
    <property type="component" value="Unassembled WGS sequence"/>
</dbReference>
<evidence type="ECO:0000256" key="3">
    <source>
        <dbReference type="ARBA" id="ARBA00022692"/>
    </source>
</evidence>
<reference evidence="11 12" key="1">
    <citation type="submission" date="2021-05" db="EMBL/GenBank/DDBJ databases">
        <authorList>
            <person name="Zahm M."/>
            <person name="Klopp C."/>
            <person name="Cabau C."/>
            <person name="Kuhl H."/>
            <person name="Suciu R."/>
            <person name="Ciorpac M."/>
            <person name="Holostenco D."/>
            <person name="Gessner J."/>
            <person name="Wuertz S."/>
            <person name="Hohne C."/>
            <person name="Stock M."/>
            <person name="Gislard M."/>
            <person name="Lluch J."/>
            <person name="Milhes M."/>
            <person name="Lampietro C."/>
            <person name="Lopez Roques C."/>
            <person name="Donnadieu C."/>
            <person name="Du K."/>
            <person name="Schartl M."/>
            <person name="Guiguen Y."/>
        </authorList>
    </citation>
    <scope>NUCLEOTIDE SEQUENCE [LARGE SCALE GENOMIC DNA]</scope>
    <source>
        <strain evidence="11">Hh-F2</strain>
        <tissue evidence="11">Blood</tissue>
    </source>
</reference>
<keyword evidence="3 9" id="KW-0812">Transmembrane</keyword>
<sequence>LFLVDPPTNLQILDPGYLGELHIEWQAPASLRSISNCVLRYQLQYYSTDEGRWKTVRTTHLKHSARFDLGKEAKVKVQSLLKGQCTNGSELQSMWAERTLQPSQEGIPESRIKNLACVFYNWEYMECTWQRPPYLNYNLFYWHSKLDHAMECADYIQSNGVNIGCNFSSADLEDYTDFNICVNGSSAAGPLIPVYFRFELQNLVKPAVIKKINVTKVGNERLHLEWKPPVGKIKSHCLEYEVQCREDENEWTSNFKKGTTFTSSRFDPRHRHCFRVRSKLNMYCADNELWSDWTANLCFTEEYELSEASMFIALGTSLIILFAIALSLWIRRRGLKIKGGEDCILL</sequence>
<comment type="similarity">
    <text evidence="2">Belongs to the type I cytokine receptor family. Type 5 subfamily.</text>
</comment>
<keyword evidence="5 9" id="KW-1133">Transmembrane helix</keyword>
<dbReference type="InterPro" id="IPR013783">
    <property type="entry name" value="Ig-like_fold"/>
</dbReference>
<keyword evidence="12" id="KW-1185">Reference proteome</keyword>
<dbReference type="Gene3D" id="2.60.40.10">
    <property type="entry name" value="Immunoglobulins"/>
    <property type="match status" value="3"/>
</dbReference>
<name>A0ABR0YM83_HUSHU</name>
<dbReference type="SUPFAM" id="SSF49265">
    <property type="entry name" value="Fibronectin type III"/>
    <property type="match status" value="3"/>
</dbReference>
<evidence type="ECO:0000256" key="2">
    <source>
        <dbReference type="ARBA" id="ARBA00008159"/>
    </source>
</evidence>
<keyword evidence="7" id="KW-0675">Receptor</keyword>
<evidence type="ECO:0000256" key="6">
    <source>
        <dbReference type="ARBA" id="ARBA00023136"/>
    </source>
</evidence>
<evidence type="ECO:0000256" key="7">
    <source>
        <dbReference type="ARBA" id="ARBA00023170"/>
    </source>
</evidence>
<dbReference type="Pfam" id="PF09240">
    <property type="entry name" value="IL6Ra-bind"/>
    <property type="match status" value="1"/>
</dbReference>
<keyword evidence="4" id="KW-0732">Signal</keyword>
<dbReference type="PROSITE" id="PS50853">
    <property type="entry name" value="FN3"/>
    <property type="match status" value="2"/>
</dbReference>